<comment type="caution">
    <text evidence="1">The sequence shown here is derived from an EMBL/GenBank/DDBJ whole genome shotgun (WGS) entry which is preliminary data.</text>
</comment>
<evidence type="ECO:0000313" key="1">
    <source>
        <dbReference type="EMBL" id="KAI0051220.1"/>
    </source>
</evidence>
<organism evidence="1 2">
    <name type="scientific">Auriscalpium vulgare</name>
    <dbReference type="NCBI Taxonomy" id="40419"/>
    <lineage>
        <taxon>Eukaryota</taxon>
        <taxon>Fungi</taxon>
        <taxon>Dikarya</taxon>
        <taxon>Basidiomycota</taxon>
        <taxon>Agaricomycotina</taxon>
        <taxon>Agaricomycetes</taxon>
        <taxon>Russulales</taxon>
        <taxon>Auriscalpiaceae</taxon>
        <taxon>Auriscalpium</taxon>
    </lineage>
</organism>
<proteinExistence type="predicted"/>
<sequence>MAGGWITATAVFAALVAAEYQFHLKPVLLNIGAIGRVIESVGNSDCQSILELKACEKLVLHAPSGLLYAGCSTPAGRSHWIPALDLFSGEENNHDDVLAFYDPSTSSVTRLNFQGFDSPRGFSTHGFDVVPSSSNPKELFIYAINHREPLNGHAEDVGADSVVEIFKTTVGGEIATHVKTVEDPVIITPNDVVGFPDGKSFFVSNDHGKKVGRSRFLELLGLKRSSVAYCHVDIGCKIALPNILGSNGLTTAPNGTFYLANSKDAEVRVLEHHADNTLSIIDTIRTDRLIDNVSVDEDGALWAAGIVEALSFIAAAANSSKITPSSGLRITRNTGESSYFGENYKIEKAFEDDGSQIKGATSVVHDSRRGLLYLSGKSVV</sequence>
<protein>
    <submittedName>
        <fullName evidence="1">Serum paraoxonase/arylesterase</fullName>
    </submittedName>
</protein>
<reference evidence="1" key="1">
    <citation type="submission" date="2021-02" db="EMBL/GenBank/DDBJ databases">
        <authorList>
            <consortium name="DOE Joint Genome Institute"/>
            <person name="Ahrendt S."/>
            <person name="Looney B.P."/>
            <person name="Miyauchi S."/>
            <person name="Morin E."/>
            <person name="Drula E."/>
            <person name="Courty P.E."/>
            <person name="Chicoki N."/>
            <person name="Fauchery L."/>
            <person name="Kohler A."/>
            <person name="Kuo A."/>
            <person name="Labutti K."/>
            <person name="Pangilinan J."/>
            <person name="Lipzen A."/>
            <person name="Riley R."/>
            <person name="Andreopoulos W."/>
            <person name="He G."/>
            <person name="Johnson J."/>
            <person name="Barry K.W."/>
            <person name="Grigoriev I.V."/>
            <person name="Nagy L."/>
            <person name="Hibbett D."/>
            <person name="Henrissat B."/>
            <person name="Matheny P.B."/>
            <person name="Labbe J."/>
            <person name="Martin F."/>
        </authorList>
    </citation>
    <scope>NUCLEOTIDE SEQUENCE</scope>
    <source>
        <strain evidence="1">FP105234-sp</strain>
    </source>
</reference>
<dbReference type="EMBL" id="MU275854">
    <property type="protein sequence ID" value="KAI0051220.1"/>
    <property type="molecule type" value="Genomic_DNA"/>
</dbReference>
<keyword evidence="2" id="KW-1185">Reference proteome</keyword>
<gene>
    <name evidence="1" type="ORF">FA95DRAFT_1485791</name>
</gene>
<accession>A0ACB8S593</accession>
<dbReference type="Proteomes" id="UP000814033">
    <property type="component" value="Unassembled WGS sequence"/>
</dbReference>
<reference evidence="1" key="2">
    <citation type="journal article" date="2022" name="New Phytol.">
        <title>Evolutionary transition to the ectomycorrhizal habit in the genomes of a hyperdiverse lineage of mushroom-forming fungi.</title>
        <authorList>
            <person name="Looney B."/>
            <person name="Miyauchi S."/>
            <person name="Morin E."/>
            <person name="Drula E."/>
            <person name="Courty P.E."/>
            <person name="Kohler A."/>
            <person name="Kuo A."/>
            <person name="LaButti K."/>
            <person name="Pangilinan J."/>
            <person name="Lipzen A."/>
            <person name="Riley R."/>
            <person name="Andreopoulos W."/>
            <person name="He G."/>
            <person name="Johnson J."/>
            <person name="Nolan M."/>
            <person name="Tritt A."/>
            <person name="Barry K.W."/>
            <person name="Grigoriev I.V."/>
            <person name="Nagy L.G."/>
            <person name="Hibbett D."/>
            <person name="Henrissat B."/>
            <person name="Matheny P.B."/>
            <person name="Labbe J."/>
            <person name="Martin F.M."/>
        </authorList>
    </citation>
    <scope>NUCLEOTIDE SEQUENCE</scope>
    <source>
        <strain evidence="1">FP105234-sp</strain>
    </source>
</reference>
<name>A0ACB8S593_9AGAM</name>
<evidence type="ECO:0000313" key="2">
    <source>
        <dbReference type="Proteomes" id="UP000814033"/>
    </source>
</evidence>